<evidence type="ECO:0000313" key="2">
    <source>
        <dbReference type="Proteomes" id="UP000431264"/>
    </source>
</evidence>
<reference evidence="2" key="1">
    <citation type="submission" date="2019-05" db="EMBL/GenBank/DDBJ databases">
        <title>Flavobacterium profundi sp. nov., isolated from a deep-sea seamount.</title>
        <authorList>
            <person name="Zhang D.-C."/>
        </authorList>
    </citation>
    <scope>NUCLEOTIDE SEQUENCE [LARGE SCALE GENOMIC DNA]</scope>
    <source>
        <strain evidence="2">TP390</strain>
    </source>
</reference>
<gene>
    <name evidence="1" type="ORF">GOQ30_17180</name>
</gene>
<dbReference type="EMBL" id="WQLW01000017">
    <property type="protein sequence ID" value="MVO10907.1"/>
    <property type="molecule type" value="Genomic_DNA"/>
</dbReference>
<sequence>MKKISVIVLIILVLLSFWNCEKDDLCAESTPTTPRVVIEFYDAVNPDVAKSVTNLKYFEVNDADEGISDTLTTASGTKILIPLKTFQNENTVRFKLILNGSDDDVSNDITDFVRFNYSKEDIYISRACGYKTIFELNATDGFEKTTNWIQVGGIVDYSVTNENETHVKIYF</sequence>
<protein>
    <submittedName>
        <fullName evidence="1">Uncharacterized protein</fullName>
    </submittedName>
</protein>
<organism evidence="1 2">
    <name type="scientific">Flavobacterium profundi</name>
    <dbReference type="NCBI Taxonomy" id="1774945"/>
    <lineage>
        <taxon>Bacteria</taxon>
        <taxon>Pseudomonadati</taxon>
        <taxon>Bacteroidota</taxon>
        <taxon>Flavobacteriia</taxon>
        <taxon>Flavobacteriales</taxon>
        <taxon>Flavobacteriaceae</taxon>
        <taxon>Flavobacterium</taxon>
    </lineage>
</organism>
<dbReference type="RefSeq" id="WP_140999328.1">
    <property type="nucleotide sequence ID" value="NZ_VDCZ01000017.1"/>
</dbReference>
<dbReference type="InterPro" id="IPR045607">
    <property type="entry name" value="DUF6452"/>
</dbReference>
<accession>A0A6I4IVF9</accession>
<evidence type="ECO:0000313" key="1">
    <source>
        <dbReference type="EMBL" id="MVO10907.1"/>
    </source>
</evidence>
<keyword evidence="2" id="KW-1185">Reference proteome</keyword>
<comment type="caution">
    <text evidence="1">The sequence shown here is derived from an EMBL/GenBank/DDBJ whole genome shotgun (WGS) entry which is preliminary data.</text>
</comment>
<proteinExistence type="predicted"/>
<dbReference type="AlphaFoldDB" id="A0A6I4IVF9"/>
<dbReference type="OrthoDB" id="663527at2"/>
<dbReference type="Pfam" id="PF20050">
    <property type="entry name" value="DUF6452"/>
    <property type="match status" value="1"/>
</dbReference>
<name>A0A6I4IVF9_9FLAO</name>
<dbReference type="Proteomes" id="UP000431264">
    <property type="component" value="Unassembled WGS sequence"/>
</dbReference>